<dbReference type="SUPFAM" id="SSF55874">
    <property type="entry name" value="ATPase domain of HSP90 chaperone/DNA topoisomerase II/histidine kinase"/>
    <property type="match status" value="1"/>
</dbReference>
<keyword evidence="8" id="KW-0812">Transmembrane</keyword>
<dbReference type="CDD" id="cd00082">
    <property type="entry name" value="HisKA"/>
    <property type="match status" value="1"/>
</dbReference>
<keyword evidence="7" id="KW-0902">Two-component regulatory system</keyword>
<accession>A0A0H5SHU3</accession>
<evidence type="ECO:0000256" key="4">
    <source>
        <dbReference type="ARBA" id="ARBA00022553"/>
    </source>
</evidence>
<dbReference type="InterPro" id="IPR036890">
    <property type="entry name" value="HATPase_C_sf"/>
</dbReference>
<evidence type="ECO:0000256" key="8">
    <source>
        <dbReference type="SAM" id="Phobius"/>
    </source>
</evidence>
<keyword evidence="6" id="KW-0418">Kinase</keyword>
<keyword evidence="8" id="KW-0472">Membrane</keyword>
<dbReference type="InterPro" id="IPR036097">
    <property type="entry name" value="HisK_dim/P_sf"/>
</dbReference>
<dbReference type="AlphaFoldDB" id="A0A0H5SHU3"/>
<dbReference type="PANTHER" id="PTHR45453:SF1">
    <property type="entry name" value="PHOSPHATE REGULON SENSOR PROTEIN PHOR"/>
    <property type="match status" value="1"/>
</dbReference>
<dbReference type="RefSeq" id="WP_103203134.1">
    <property type="nucleotide sequence ID" value="NZ_CVTD020000018.1"/>
</dbReference>
<dbReference type="InterPro" id="IPR003661">
    <property type="entry name" value="HisK_dim/P_dom"/>
</dbReference>
<evidence type="ECO:0000256" key="5">
    <source>
        <dbReference type="ARBA" id="ARBA00022679"/>
    </source>
</evidence>
<dbReference type="PROSITE" id="PS50109">
    <property type="entry name" value="HIS_KIN"/>
    <property type="match status" value="1"/>
</dbReference>
<sequence length="305" mass="34665">MALIVISVVSVLLCGLTALLCYLYVKRTYDAIDMVFDSMMAGKYDNLSETAKESRLSKLTHKAVRILKTSTMDIEKTRQEKEIIQRYISDMAHQMKTPLSSIAMYTDLLLEGNITEIERQEFLSRIKTGTEKLQWMMDCLVKISRLEAGVIELNPVPAKIKKTISDSINTVYMEASRKNISVKTAEFEDISLLHDRKWTSEAITNILDNAIKYSPPDSEIYISVETLPVYTKIIITDNGIGIYPDELNSIFKRFYRGRNAKDTDGVGLGLYLANLILQKQGGYIYADSRPGQYTTFSIFLQNCKK</sequence>
<dbReference type="Pfam" id="PF02518">
    <property type="entry name" value="HATPase_c"/>
    <property type="match status" value="1"/>
</dbReference>
<organism evidence="10 11">
    <name type="scientific">Herbinix hemicellulosilytica</name>
    <dbReference type="NCBI Taxonomy" id="1564487"/>
    <lineage>
        <taxon>Bacteria</taxon>
        <taxon>Bacillati</taxon>
        <taxon>Bacillota</taxon>
        <taxon>Clostridia</taxon>
        <taxon>Lachnospirales</taxon>
        <taxon>Lachnospiraceae</taxon>
        <taxon>Herbinix</taxon>
    </lineage>
</organism>
<dbReference type="Gene3D" id="1.10.287.130">
    <property type="match status" value="1"/>
</dbReference>
<dbReference type="InterPro" id="IPR003594">
    <property type="entry name" value="HATPase_dom"/>
</dbReference>
<proteinExistence type="predicted"/>
<evidence type="ECO:0000256" key="6">
    <source>
        <dbReference type="ARBA" id="ARBA00022777"/>
    </source>
</evidence>
<dbReference type="OrthoDB" id="9773956at2"/>
<dbReference type="GO" id="GO:0005886">
    <property type="term" value="C:plasma membrane"/>
    <property type="evidence" value="ECO:0007669"/>
    <property type="project" value="TreeGrafter"/>
</dbReference>
<feature type="transmembrane region" description="Helical" evidence="8">
    <location>
        <begin position="6"/>
        <end position="25"/>
    </location>
</feature>
<dbReference type="CDD" id="cd00075">
    <property type="entry name" value="HATPase"/>
    <property type="match status" value="1"/>
</dbReference>
<evidence type="ECO:0000256" key="1">
    <source>
        <dbReference type="ARBA" id="ARBA00000085"/>
    </source>
</evidence>
<dbReference type="Pfam" id="PF00512">
    <property type="entry name" value="HisKA"/>
    <property type="match status" value="1"/>
</dbReference>
<dbReference type="Proteomes" id="UP000236497">
    <property type="component" value="Unassembled WGS sequence"/>
</dbReference>
<evidence type="ECO:0000256" key="2">
    <source>
        <dbReference type="ARBA" id="ARBA00004370"/>
    </source>
</evidence>
<dbReference type="InterPro" id="IPR050351">
    <property type="entry name" value="BphY/WalK/GraS-like"/>
</dbReference>
<reference evidence="10 11" key="1">
    <citation type="submission" date="2015-06" db="EMBL/GenBank/DDBJ databases">
        <authorList>
            <person name="Wibberg Daniel"/>
        </authorList>
    </citation>
    <scope>NUCLEOTIDE SEQUENCE [LARGE SCALE GENOMIC DNA]</scope>
    <source>
        <strain evidence="10 11">T3/55T</strain>
    </source>
</reference>
<dbReference type="InterPro" id="IPR005467">
    <property type="entry name" value="His_kinase_dom"/>
</dbReference>
<name>A0A0H5SHU3_HERHM</name>
<evidence type="ECO:0000313" key="11">
    <source>
        <dbReference type="Proteomes" id="UP000236497"/>
    </source>
</evidence>
<evidence type="ECO:0000256" key="7">
    <source>
        <dbReference type="ARBA" id="ARBA00023012"/>
    </source>
</evidence>
<dbReference type="EMBL" id="CVTD020000018">
    <property type="protein sequence ID" value="CRZ35034.1"/>
    <property type="molecule type" value="Genomic_DNA"/>
</dbReference>
<dbReference type="GO" id="GO:0000155">
    <property type="term" value="F:phosphorelay sensor kinase activity"/>
    <property type="evidence" value="ECO:0007669"/>
    <property type="project" value="InterPro"/>
</dbReference>
<gene>
    <name evidence="10" type="ORF">HHT355_1834</name>
</gene>
<dbReference type="InterPro" id="IPR004358">
    <property type="entry name" value="Sig_transdc_His_kin-like_C"/>
</dbReference>
<comment type="catalytic activity">
    <reaction evidence="1">
        <text>ATP + protein L-histidine = ADP + protein N-phospho-L-histidine.</text>
        <dbReference type="EC" id="2.7.13.3"/>
    </reaction>
</comment>
<dbReference type="PANTHER" id="PTHR45453">
    <property type="entry name" value="PHOSPHATE REGULON SENSOR PROTEIN PHOR"/>
    <property type="match status" value="1"/>
</dbReference>
<evidence type="ECO:0000259" key="9">
    <source>
        <dbReference type="PROSITE" id="PS50109"/>
    </source>
</evidence>
<feature type="domain" description="Histidine kinase" evidence="9">
    <location>
        <begin position="90"/>
        <end position="304"/>
    </location>
</feature>
<dbReference type="SMART" id="SM00387">
    <property type="entry name" value="HATPase_c"/>
    <property type="match status" value="1"/>
</dbReference>
<dbReference type="SUPFAM" id="SSF47384">
    <property type="entry name" value="Homodimeric domain of signal transducing histidine kinase"/>
    <property type="match status" value="1"/>
</dbReference>
<dbReference type="GO" id="GO:0016036">
    <property type="term" value="P:cellular response to phosphate starvation"/>
    <property type="evidence" value="ECO:0007669"/>
    <property type="project" value="TreeGrafter"/>
</dbReference>
<dbReference type="PRINTS" id="PR00344">
    <property type="entry name" value="BCTRLSENSOR"/>
</dbReference>
<keyword evidence="8" id="KW-1133">Transmembrane helix</keyword>
<evidence type="ECO:0000256" key="3">
    <source>
        <dbReference type="ARBA" id="ARBA00012438"/>
    </source>
</evidence>
<dbReference type="GO" id="GO:0004721">
    <property type="term" value="F:phosphoprotein phosphatase activity"/>
    <property type="evidence" value="ECO:0007669"/>
    <property type="project" value="TreeGrafter"/>
</dbReference>
<evidence type="ECO:0000313" key="10">
    <source>
        <dbReference type="EMBL" id="CRZ35034.1"/>
    </source>
</evidence>
<keyword evidence="11" id="KW-1185">Reference proteome</keyword>
<protein>
    <recommendedName>
        <fullName evidence="3">histidine kinase</fullName>
        <ecNumber evidence="3">2.7.13.3</ecNumber>
    </recommendedName>
</protein>
<keyword evidence="4" id="KW-0597">Phosphoprotein</keyword>
<dbReference type="EC" id="2.7.13.3" evidence="3"/>
<comment type="subcellular location">
    <subcellularLocation>
        <location evidence="2">Membrane</location>
    </subcellularLocation>
</comment>
<dbReference type="Gene3D" id="3.30.565.10">
    <property type="entry name" value="Histidine kinase-like ATPase, C-terminal domain"/>
    <property type="match status" value="1"/>
</dbReference>
<keyword evidence="5" id="KW-0808">Transferase</keyword>
<dbReference type="SMART" id="SM00388">
    <property type="entry name" value="HisKA"/>
    <property type="match status" value="1"/>
</dbReference>